<evidence type="ECO:0000259" key="1">
    <source>
        <dbReference type="Pfam" id="PF09861"/>
    </source>
</evidence>
<gene>
    <name evidence="3" type="ORF">MC7420_5670</name>
</gene>
<dbReference type="EMBL" id="DS989847">
    <property type="protein sequence ID" value="EDX76236.1"/>
    <property type="molecule type" value="Genomic_DNA"/>
</dbReference>
<feature type="domain" description="Lactate racemase C-terminal" evidence="2">
    <location>
        <begin position="274"/>
        <end position="418"/>
    </location>
</feature>
<dbReference type="OrthoDB" id="9770545at2"/>
<evidence type="ECO:0000313" key="4">
    <source>
        <dbReference type="Proteomes" id="UP000003835"/>
    </source>
</evidence>
<dbReference type="AlphaFoldDB" id="B4VPY2"/>
<dbReference type="PANTHER" id="PTHR33171">
    <property type="entry name" value="LAR_N DOMAIN-CONTAINING PROTEIN"/>
    <property type="match status" value="1"/>
</dbReference>
<reference evidence="3 4" key="1">
    <citation type="submission" date="2008-07" db="EMBL/GenBank/DDBJ databases">
        <authorList>
            <person name="Tandeau de Marsac N."/>
            <person name="Ferriera S."/>
            <person name="Johnson J."/>
            <person name="Kravitz S."/>
            <person name="Beeson K."/>
            <person name="Sutton G."/>
            <person name="Rogers Y.-H."/>
            <person name="Friedman R."/>
            <person name="Frazier M."/>
            <person name="Venter J.C."/>
        </authorList>
    </citation>
    <scope>NUCLEOTIDE SEQUENCE [LARGE SCALE GENOMIC DNA]</scope>
    <source>
        <strain evidence="3 4">PCC 7420</strain>
    </source>
</reference>
<accession>B4VPY2</accession>
<protein>
    <submittedName>
        <fullName evidence="3">Uncharacterized protein</fullName>
    </submittedName>
</protein>
<feature type="domain" description="LarA-like N-terminal" evidence="1">
    <location>
        <begin position="6"/>
        <end position="208"/>
    </location>
</feature>
<dbReference type="NCBIfam" id="NF033504">
    <property type="entry name" value="Ni_dep_LarA"/>
    <property type="match status" value="1"/>
</dbReference>
<dbReference type="PANTHER" id="PTHR33171:SF17">
    <property type="entry name" value="LARA-LIKE N-TERMINAL DOMAIN-CONTAINING PROTEIN"/>
    <property type="match status" value="1"/>
</dbReference>
<dbReference type="Gene3D" id="3.90.226.30">
    <property type="match status" value="1"/>
</dbReference>
<dbReference type="InterPro" id="IPR018657">
    <property type="entry name" value="LarA-like_N"/>
</dbReference>
<dbReference type="Proteomes" id="UP000003835">
    <property type="component" value="Unassembled WGS sequence"/>
</dbReference>
<dbReference type="InterPro" id="IPR048068">
    <property type="entry name" value="LarA-like"/>
</dbReference>
<dbReference type="Pfam" id="PF21113">
    <property type="entry name" value="LarA_C"/>
    <property type="match status" value="1"/>
</dbReference>
<dbReference type="Gene3D" id="3.40.50.11440">
    <property type="match status" value="1"/>
</dbReference>
<evidence type="ECO:0000313" key="3">
    <source>
        <dbReference type="EMBL" id="EDX76236.1"/>
    </source>
</evidence>
<dbReference type="GO" id="GO:0050043">
    <property type="term" value="F:lactate racemase activity"/>
    <property type="evidence" value="ECO:0007669"/>
    <property type="project" value="InterPro"/>
</dbReference>
<organism evidence="3 4">
    <name type="scientific">Coleofasciculus chthonoplastes PCC 7420</name>
    <dbReference type="NCBI Taxonomy" id="118168"/>
    <lineage>
        <taxon>Bacteria</taxon>
        <taxon>Bacillati</taxon>
        <taxon>Cyanobacteriota</taxon>
        <taxon>Cyanophyceae</taxon>
        <taxon>Coleofasciculales</taxon>
        <taxon>Coleofasciculaceae</taxon>
        <taxon>Coleofasciculus</taxon>
    </lineage>
</organism>
<dbReference type="InterPro" id="IPR047926">
    <property type="entry name" value="Ni_dep_LarA"/>
</dbReference>
<dbReference type="InterPro" id="IPR048520">
    <property type="entry name" value="LarA_C"/>
</dbReference>
<evidence type="ECO:0000259" key="2">
    <source>
        <dbReference type="Pfam" id="PF21113"/>
    </source>
</evidence>
<dbReference type="RefSeq" id="WP_006100723.1">
    <property type="nucleotide sequence ID" value="NZ_DS989847.1"/>
</dbReference>
<dbReference type="eggNOG" id="COG3875">
    <property type="taxonomic scope" value="Bacteria"/>
</dbReference>
<sequence length="428" mass="46174">MYQVPYGKTDIDFELPPEMRGTLAVSESVPPLRDVKSAIAKTLSTPINSPPLDKLAHPGDRVCIVFTDITRDSPDQVLIPPILQQLKKAGVRDQDITLLCGIGMHRPSTMAEKVTKLGQAVVDRYRVIDHEPQNPDQLVDLGVINGIPLSVNKIAYHADILIATGIVEPHQYAGYSGGCKTVAVGAAGEPLIAYSHGPKFIDHPNCRLGKLEGNPFQHAVTEAAMRAGLGFIINVVLDDQKQIVSVLAGEPIETHKQLVEQAKNFNQVSISQQYDVVIGGVGFPKDANLYQASRAASYLFFAPTPVVHPGGYLIIPAQCPEGVGEGVGEQRFLAAMRDIPSVQQILQEGRQHGYPPGQQRAFVMAKVLEQNSVIIVGSDYPEVVEACKMLPAATMDEALAIVAADLGKELEVLVVPHALLTLPVISHQ</sequence>
<name>B4VPY2_9CYAN</name>
<keyword evidence="4" id="KW-1185">Reference proteome</keyword>
<proteinExistence type="predicted"/>
<dbReference type="STRING" id="118168.MC7420_5670"/>
<dbReference type="Pfam" id="PF09861">
    <property type="entry name" value="Lar_N"/>
    <property type="match status" value="1"/>
</dbReference>
<dbReference type="HOGENOM" id="CLU_050189_0_0_3"/>
<dbReference type="InterPro" id="IPR043166">
    <property type="entry name" value="LarA-like_C"/>
</dbReference>